<dbReference type="Pfam" id="PF00004">
    <property type="entry name" value="AAA"/>
    <property type="match status" value="1"/>
</dbReference>
<sequence>MDNNFSSQVKEIISFSREEALRLGNDFIGTEHLLLGLIREGDNTAVRILKSFNVDLYELRKEVELAVKDKTGKNIANINSLPLTKQAEKVIRVTVLEAKALKSPTVETEHLMLSILKNKENIATQILNQFDVDYDLFRQELGMVKSNDTTRAEYQEEDDNDFDDEKKYSQQKRGQQGNAKSKTPVLDNFGRDITKLAESGTLDPIVGREKEIERVSQILSRRKKNNPILIGEPGVGKTAIVEGLALRIVQRKVSRVLFDKRVISLDLAALVAGTKYRGQFEERMKAIMNELEKNRDVILFIDEIHTIVGAGGASGSLDASNIFKPALARGELQCIGASTLDEYRMYIEKDGALDRRFQKVMIDPPSVDDTIQILENIKSKYEDYHNVIYDNEAIEACVKLSDRYVTDRLLPDKAIDVMDEVGARVHLKNINVPQNILDLEKKIEDIKVEKNRVVKSQKFEEAAALRDTEKRLGEELEKAKAQWEEESKHKRYPIGEEEIAEVISMMTGIPVRRMVEAETEKLRKMSDEMKGMVIGQDEAISKVVKAIQRNRVGLKDPKKPIGTFIFLGPTGVGKTELARALARHMFDSEDALVRIDMSEYMEKFTVSRLIGAPPGYVGYEEGGQLTERVRRKPYSVILLDEIEKAHPDIYNILLQVLDDGQLTDGLGRKVDFKNTMIIMTSNIGVRQLKDFGEGVGFATQARIQNADENNKAVIEKALKRTFSPEFLNRIDDVIIFNSLTKENIFSIIDILMKGVMKRLNNLGFSLELTEEAKDFIAEKGYDSQFGARPLHRAIQKYLEDPLAEEILNMNIKAGDVLKASLDKENGKITFDLQRPVEAQS</sequence>
<protein>
    <submittedName>
        <fullName evidence="10">ATP-dependent Clp protease ATP-binding subunit ClpC</fullName>
    </submittedName>
</protein>
<accession>A0A1M5IMP2</accession>
<dbReference type="GO" id="GO:0005524">
    <property type="term" value="F:ATP binding"/>
    <property type="evidence" value="ECO:0007669"/>
    <property type="project" value="UniProtKB-KW"/>
</dbReference>
<dbReference type="AlphaFoldDB" id="A0A1M5IMP2"/>
<keyword evidence="10" id="KW-0378">Hydrolase</keyword>
<dbReference type="InterPro" id="IPR041546">
    <property type="entry name" value="ClpA/ClpB_AAA_lid"/>
</dbReference>
<dbReference type="InterPro" id="IPR036628">
    <property type="entry name" value="Clp_N_dom_sf"/>
</dbReference>
<feature type="domain" description="Clp R" evidence="9">
    <location>
        <begin position="1"/>
        <end position="147"/>
    </location>
</feature>
<dbReference type="GO" id="GO:0008233">
    <property type="term" value="F:peptidase activity"/>
    <property type="evidence" value="ECO:0007669"/>
    <property type="project" value="UniProtKB-KW"/>
</dbReference>
<dbReference type="RefSeq" id="WP_073048260.1">
    <property type="nucleotide sequence ID" value="NZ_FQUO01000024.1"/>
</dbReference>
<dbReference type="GO" id="GO:0006508">
    <property type="term" value="P:proteolysis"/>
    <property type="evidence" value="ECO:0007669"/>
    <property type="project" value="UniProtKB-KW"/>
</dbReference>
<dbReference type="InterPro" id="IPR027417">
    <property type="entry name" value="P-loop_NTPase"/>
</dbReference>
<dbReference type="SMART" id="SM00382">
    <property type="entry name" value="AAA"/>
    <property type="match status" value="2"/>
</dbReference>
<dbReference type="Gene3D" id="1.10.8.60">
    <property type="match status" value="2"/>
</dbReference>
<dbReference type="Gene3D" id="4.10.860.10">
    <property type="entry name" value="UVR domain"/>
    <property type="match status" value="1"/>
</dbReference>
<dbReference type="PROSITE" id="PS00870">
    <property type="entry name" value="CLPAB_1"/>
    <property type="match status" value="1"/>
</dbReference>
<comment type="similarity">
    <text evidence="6">Belongs to the ClpA/ClpB family.</text>
</comment>
<dbReference type="Pfam" id="PF17871">
    <property type="entry name" value="AAA_lid_9"/>
    <property type="match status" value="1"/>
</dbReference>
<dbReference type="InterPro" id="IPR001270">
    <property type="entry name" value="ClpA/B"/>
</dbReference>
<evidence type="ECO:0000256" key="4">
    <source>
        <dbReference type="ARBA" id="ARBA00023186"/>
    </source>
</evidence>
<name>A0A1M5IMP2_9BACT</name>
<feature type="domain" description="UVR" evidence="8">
    <location>
        <begin position="440"/>
        <end position="475"/>
    </location>
</feature>
<evidence type="ECO:0000256" key="6">
    <source>
        <dbReference type="RuleBase" id="RU004432"/>
    </source>
</evidence>
<dbReference type="Pfam" id="PF07724">
    <property type="entry name" value="AAA_2"/>
    <property type="match status" value="1"/>
</dbReference>
<dbReference type="Pfam" id="PF10431">
    <property type="entry name" value="ClpB_D2-small"/>
    <property type="match status" value="1"/>
</dbReference>
<dbReference type="InterPro" id="IPR003959">
    <property type="entry name" value="ATPase_AAA_core"/>
</dbReference>
<keyword evidence="1 5" id="KW-0677">Repeat</keyword>
<dbReference type="GO" id="GO:0016887">
    <property type="term" value="F:ATP hydrolysis activity"/>
    <property type="evidence" value="ECO:0007669"/>
    <property type="project" value="InterPro"/>
</dbReference>
<dbReference type="GO" id="GO:0034605">
    <property type="term" value="P:cellular response to heat"/>
    <property type="evidence" value="ECO:0007669"/>
    <property type="project" value="TreeGrafter"/>
</dbReference>
<keyword evidence="10" id="KW-0645">Protease</keyword>
<dbReference type="OrthoDB" id="9803641at2"/>
<dbReference type="EMBL" id="FQUO01000024">
    <property type="protein sequence ID" value="SHG29230.1"/>
    <property type="molecule type" value="Genomic_DNA"/>
</dbReference>
<dbReference type="PROSITE" id="PS00871">
    <property type="entry name" value="CLPAB_2"/>
    <property type="match status" value="1"/>
</dbReference>
<dbReference type="CDD" id="cd00009">
    <property type="entry name" value="AAA"/>
    <property type="match status" value="1"/>
</dbReference>
<dbReference type="Pfam" id="PF02861">
    <property type="entry name" value="Clp_N"/>
    <property type="match status" value="1"/>
</dbReference>
<dbReference type="InterPro" id="IPR019489">
    <property type="entry name" value="Clp_ATPase_C"/>
</dbReference>
<dbReference type="STRING" id="1302690.BUE76_10280"/>
<dbReference type="InterPro" id="IPR028299">
    <property type="entry name" value="ClpA/B_CS2"/>
</dbReference>
<evidence type="ECO:0000259" key="9">
    <source>
        <dbReference type="PROSITE" id="PS51903"/>
    </source>
</evidence>
<gene>
    <name evidence="10" type="ORF">SAMN05444008_12446</name>
</gene>
<dbReference type="PRINTS" id="PR00300">
    <property type="entry name" value="CLPPROTEASEA"/>
</dbReference>
<dbReference type="FunFam" id="3.40.50.300:FF:000025">
    <property type="entry name" value="ATP-dependent Clp protease subunit"/>
    <property type="match status" value="1"/>
</dbReference>
<dbReference type="SUPFAM" id="SSF81923">
    <property type="entry name" value="Double Clp-N motif"/>
    <property type="match status" value="1"/>
</dbReference>
<evidence type="ECO:0000256" key="1">
    <source>
        <dbReference type="ARBA" id="ARBA00022737"/>
    </source>
</evidence>
<feature type="region of interest" description="Disordered" evidence="7">
    <location>
        <begin position="148"/>
        <end position="185"/>
    </location>
</feature>
<feature type="compositionally biased region" description="Polar residues" evidence="7">
    <location>
        <begin position="171"/>
        <end position="181"/>
    </location>
</feature>
<keyword evidence="11" id="KW-1185">Reference proteome</keyword>
<evidence type="ECO:0000256" key="2">
    <source>
        <dbReference type="ARBA" id="ARBA00022741"/>
    </source>
</evidence>
<dbReference type="InterPro" id="IPR050130">
    <property type="entry name" value="ClpA_ClpB"/>
</dbReference>
<proteinExistence type="inferred from homology"/>
<dbReference type="PANTHER" id="PTHR11638">
    <property type="entry name" value="ATP-DEPENDENT CLP PROTEASE"/>
    <property type="match status" value="1"/>
</dbReference>
<dbReference type="InterPro" id="IPR001943">
    <property type="entry name" value="UVR_dom"/>
</dbReference>
<dbReference type="SUPFAM" id="SSF52540">
    <property type="entry name" value="P-loop containing nucleoside triphosphate hydrolases"/>
    <property type="match status" value="2"/>
</dbReference>
<evidence type="ECO:0000259" key="8">
    <source>
        <dbReference type="PROSITE" id="PS50151"/>
    </source>
</evidence>
<dbReference type="CDD" id="cd19499">
    <property type="entry name" value="RecA-like_ClpB_Hsp104-like"/>
    <property type="match status" value="1"/>
</dbReference>
<keyword evidence="4 6" id="KW-0143">Chaperone</keyword>
<dbReference type="InterPro" id="IPR018368">
    <property type="entry name" value="ClpA/B_CS1"/>
</dbReference>
<dbReference type="Proteomes" id="UP000184368">
    <property type="component" value="Unassembled WGS sequence"/>
</dbReference>
<evidence type="ECO:0000313" key="11">
    <source>
        <dbReference type="Proteomes" id="UP000184368"/>
    </source>
</evidence>
<dbReference type="InterPro" id="IPR004176">
    <property type="entry name" value="Clp_R_N"/>
</dbReference>
<dbReference type="FunFam" id="3.40.50.300:FF:000010">
    <property type="entry name" value="Chaperone clpB 1, putative"/>
    <property type="match status" value="1"/>
</dbReference>
<dbReference type="InterPro" id="IPR003593">
    <property type="entry name" value="AAA+_ATPase"/>
</dbReference>
<dbReference type="SMART" id="SM01086">
    <property type="entry name" value="ClpB_D2-small"/>
    <property type="match status" value="1"/>
</dbReference>
<dbReference type="GO" id="GO:0005737">
    <property type="term" value="C:cytoplasm"/>
    <property type="evidence" value="ECO:0007669"/>
    <property type="project" value="TreeGrafter"/>
</dbReference>
<organism evidence="10 11">
    <name type="scientific">Cnuella takakiae</name>
    <dbReference type="NCBI Taxonomy" id="1302690"/>
    <lineage>
        <taxon>Bacteria</taxon>
        <taxon>Pseudomonadati</taxon>
        <taxon>Bacteroidota</taxon>
        <taxon>Chitinophagia</taxon>
        <taxon>Chitinophagales</taxon>
        <taxon>Chitinophagaceae</taxon>
        <taxon>Cnuella</taxon>
    </lineage>
</organism>
<reference evidence="10 11" key="1">
    <citation type="submission" date="2016-11" db="EMBL/GenBank/DDBJ databases">
        <authorList>
            <person name="Jaros S."/>
            <person name="Januszkiewicz K."/>
            <person name="Wedrychowicz H."/>
        </authorList>
    </citation>
    <scope>NUCLEOTIDE SEQUENCE [LARGE SCALE GENOMIC DNA]</scope>
    <source>
        <strain evidence="10 11">DSM 26897</strain>
    </source>
</reference>
<keyword evidence="3 6" id="KW-0067">ATP-binding</keyword>
<keyword evidence="2 6" id="KW-0547">Nucleotide-binding</keyword>
<dbReference type="PANTHER" id="PTHR11638:SF18">
    <property type="entry name" value="HEAT SHOCK PROTEIN 104"/>
    <property type="match status" value="1"/>
</dbReference>
<dbReference type="PROSITE" id="PS51903">
    <property type="entry name" value="CLP_R"/>
    <property type="match status" value="1"/>
</dbReference>
<dbReference type="Gene3D" id="3.40.50.300">
    <property type="entry name" value="P-loop containing nucleotide triphosphate hydrolases"/>
    <property type="match status" value="2"/>
</dbReference>
<evidence type="ECO:0000256" key="3">
    <source>
        <dbReference type="ARBA" id="ARBA00022840"/>
    </source>
</evidence>
<evidence type="ECO:0000256" key="7">
    <source>
        <dbReference type="SAM" id="MobiDB-lite"/>
    </source>
</evidence>
<evidence type="ECO:0000313" key="10">
    <source>
        <dbReference type="EMBL" id="SHG29230.1"/>
    </source>
</evidence>
<dbReference type="PROSITE" id="PS50151">
    <property type="entry name" value="UVR"/>
    <property type="match status" value="1"/>
</dbReference>
<dbReference type="Gene3D" id="1.10.1780.10">
    <property type="entry name" value="Clp, N-terminal domain"/>
    <property type="match status" value="1"/>
</dbReference>
<evidence type="ECO:0000256" key="5">
    <source>
        <dbReference type="PROSITE-ProRule" id="PRU01251"/>
    </source>
</evidence>